<sequence length="203" mass="21903">MMCRPFILNASSKPSLRTSLPSLSLLGSIYLALAGLARSLIRRPLSVLVMEFVDPARGVVVGLSLPPTTKCYHHCTSWTSTYSPDCAPFRSHRQPCLPLALSAECDQTTSTVPDDVDAPATYICLDITHILAHHPSTPLLPRSSLSAAYCRLQNLGSSSPSHLSHSRQITLVSQDAIFTLFKKAPASSTIYNASISSPLTLAR</sequence>
<dbReference type="KEGG" id="amus:LMH87_009696"/>
<reference evidence="1" key="1">
    <citation type="journal article" date="2023" name="Access Microbiol">
        <title>De-novo genome assembly for Akanthomyces muscarius, a biocontrol agent of insect agricultural pests.</title>
        <authorList>
            <person name="Erdos Z."/>
            <person name="Studholme D.J."/>
            <person name="Raymond B."/>
            <person name="Sharma M."/>
        </authorList>
    </citation>
    <scope>NUCLEOTIDE SEQUENCE</scope>
    <source>
        <strain evidence="1">Ve6</strain>
    </source>
</reference>
<dbReference type="RefSeq" id="XP_056053854.1">
    <property type="nucleotide sequence ID" value="XM_056196737.1"/>
</dbReference>
<dbReference type="Proteomes" id="UP001144673">
    <property type="component" value="Chromosome 5"/>
</dbReference>
<protein>
    <submittedName>
        <fullName evidence="1">Uncharacterized protein</fullName>
    </submittedName>
</protein>
<dbReference type="GeneID" id="80896855"/>
<evidence type="ECO:0000313" key="1">
    <source>
        <dbReference type="EMBL" id="KAJ4153196.1"/>
    </source>
</evidence>
<dbReference type="EMBL" id="JAJHUN010000008">
    <property type="protein sequence ID" value="KAJ4153196.1"/>
    <property type="molecule type" value="Genomic_DNA"/>
</dbReference>
<keyword evidence="2" id="KW-1185">Reference proteome</keyword>
<comment type="caution">
    <text evidence="1">The sequence shown here is derived from an EMBL/GenBank/DDBJ whole genome shotgun (WGS) entry which is preliminary data.</text>
</comment>
<evidence type="ECO:0000313" key="2">
    <source>
        <dbReference type="Proteomes" id="UP001144673"/>
    </source>
</evidence>
<organism evidence="1 2">
    <name type="scientific">Akanthomyces muscarius</name>
    <name type="common">Entomopathogenic fungus</name>
    <name type="synonym">Lecanicillium muscarium</name>
    <dbReference type="NCBI Taxonomy" id="2231603"/>
    <lineage>
        <taxon>Eukaryota</taxon>
        <taxon>Fungi</taxon>
        <taxon>Dikarya</taxon>
        <taxon>Ascomycota</taxon>
        <taxon>Pezizomycotina</taxon>
        <taxon>Sordariomycetes</taxon>
        <taxon>Hypocreomycetidae</taxon>
        <taxon>Hypocreales</taxon>
        <taxon>Cordycipitaceae</taxon>
        <taxon>Akanthomyces</taxon>
    </lineage>
</organism>
<name>A0A9W8QCD2_AKAMU</name>
<proteinExistence type="predicted"/>
<gene>
    <name evidence="1" type="ORF">LMH87_009696</name>
</gene>
<dbReference type="AlphaFoldDB" id="A0A9W8QCD2"/>
<accession>A0A9W8QCD2</accession>